<accession>A0AAN9B093</accession>
<gene>
    <name evidence="1" type="ORF">V1264_005646</name>
</gene>
<proteinExistence type="predicted"/>
<dbReference type="AlphaFoldDB" id="A0AAN9B093"/>
<evidence type="ECO:0000313" key="2">
    <source>
        <dbReference type="Proteomes" id="UP001374579"/>
    </source>
</evidence>
<keyword evidence="2" id="KW-1185">Reference proteome</keyword>
<protein>
    <submittedName>
        <fullName evidence="1">Uncharacterized protein</fullName>
    </submittedName>
</protein>
<dbReference type="EMBL" id="JBAMIC010000014">
    <property type="protein sequence ID" value="KAK7096344.1"/>
    <property type="molecule type" value="Genomic_DNA"/>
</dbReference>
<sequence length="54" mass="5764">MSADLLSALSSWVSFHALVPCSGVGVISKRASCSLPADDCMVKDLDTTYRRQSS</sequence>
<evidence type="ECO:0000313" key="1">
    <source>
        <dbReference type="EMBL" id="KAK7096344.1"/>
    </source>
</evidence>
<name>A0AAN9B093_9CAEN</name>
<organism evidence="1 2">
    <name type="scientific">Littorina saxatilis</name>
    <dbReference type="NCBI Taxonomy" id="31220"/>
    <lineage>
        <taxon>Eukaryota</taxon>
        <taxon>Metazoa</taxon>
        <taxon>Spiralia</taxon>
        <taxon>Lophotrochozoa</taxon>
        <taxon>Mollusca</taxon>
        <taxon>Gastropoda</taxon>
        <taxon>Caenogastropoda</taxon>
        <taxon>Littorinimorpha</taxon>
        <taxon>Littorinoidea</taxon>
        <taxon>Littorinidae</taxon>
        <taxon>Littorina</taxon>
    </lineage>
</organism>
<comment type="caution">
    <text evidence="1">The sequence shown here is derived from an EMBL/GenBank/DDBJ whole genome shotgun (WGS) entry which is preliminary data.</text>
</comment>
<dbReference type="Proteomes" id="UP001374579">
    <property type="component" value="Unassembled WGS sequence"/>
</dbReference>
<reference evidence="1 2" key="1">
    <citation type="submission" date="2024-02" db="EMBL/GenBank/DDBJ databases">
        <title>Chromosome-scale genome assembly of the rough periwinkle Littorina saxatilis.</title>
        <authorList>
            <person name="De Jode A."/>
            <person name="Faria R."/>
            <person name="Formenti G."/>
            <person name="Sims Y."/>
            <person name="Smith T.P."/>
            <person name="Tracey A."/>
            <person name="Wood J.M.D."/>
            <person name="Zagrodzka Z.B."/>
            <person name="Johannesson K."/>
            <person name="Butlin R.K."/>
            <person name="Leder E.H."/>
        </authorList>
    </citation>
    <scope>NUCLEOTIDE SEQUENCE [LARGE SCALE GENOMIC DNA]</scope>
    <source>
        <strain evidence="1">Snail1</strain>
        <tissue evidence="1">Muscle</tissue>
    </source>
</reference>